<keyword evidence="10" id="KW-1185">Reference proteome</keyword>
<dbReference type="InterPro" id="IPR045239">
    <property type="entry name" value="bHLH95_bHLH"/>
</dbReference>
<comment type="caution">
    <text evidence="9">The sequence shown here is derived from an EMBL/GenBank/DDBJ whole genome shotgun (WGS) entry which is preliminary data.</text>
</comment>
<dbReference type="InterPro" id="IPR036638">
    <property type="entry name" value="HLH_DNA-bd_sf"/>
</dbReference>
<sequence length="432" mass="47700">MKPSHKNKESLRGAKKNLKTKTTQRKRERGGEGEREEKSTSDLIKGSSTFLAMADEFPIGGGNWWESSRNRFESGSSASSSAPLTSNLLVDPNLQMMDLSLSSQAMDWNQPLLRGGKAESSFRSAIQEDLNSSASFRSEIGMESPANEYKQINRGFLLDQPQLMDQAAYGSPSTLLQGLLSTDHNQQQVQQQSGFDNQPMNYPYPASYGMSSGEVLLPNSWSKFPNFLRPNSPPKQHQAPPSQLQFSNSGQFWNASTTDVRSSFFPSLQSQFPPPSFDDKPKQSCTSEVKECSTVGKKSTSGSEASSKRSRSEAPAPLPPFKVRKEKMGDKITALQQLVSPFGKTDTASVLSEAIEYIKFLHEQVNVLSTPYMKSGASMQLQQNPGKSKEDEGPKQDLRSRGLCLVPVSSTYPVTHETTVDFWTPTFGGTYR</sequence>
<evidence type="ECO:0000256" key="3">
    <source>
        <dbReference type="ARBA" id="ARBA00023015"/>
    </source>
</evidence>
<evidence type="ECO:0000256" key="7">
    <source>
        <dbReference type="SAM" id="MobiDB-lite"/>
    </source>
</evidence>
<organism evidence="9 10">
    <name type="scientific">Rhododendron griersonianum</name>
    <dbReference type="NCBI Taxonomy" id="479676"/>
    <lineage>
        <taxon>Eukaryota</taxon>
        <taxon>Viridiplantae</taxon>
        <taxon>Streptophyta</taxon>
        <taxon>Embryophyta</taxon>
        <taxon>Tracheophyta</taxon>
        <taxon>Spermatophyta</taxon>
        <taxon>Magnoliopsida</taxon>
        <taxon>eudicotyledons</taxon>
        <taxon>Gunneridae</taxon>
        <taxon>Pentapetalae</taxon>
        <taxon>asterids</taxon>
        <taxon>Ericales</taxon>
        <taxon>Ericaceae</taxon>
        <taxon>Ericoideae</taxon>
        <taxon>Rhodoreae</taxon>
        <taxon>Rhododendron</taxon>
    </lineage>
</organism>
<dbReference type="SUPFAM" id="SSF47459">
    <property type="entry name" value="HLH, helix-loop-helix DNA-binding domain"/>
    <property type="match status" value="1"/>
</dbReference>
<dbReference type="Proteomes" id="UP000823749">
    <property type="component" value="Chromosome 6"/>
</dbReference>
<keyword evidence="3" id="KW-0805">Transcription regulation</keyword>
<feature type="region of interest" description="Disordered" evidence="7">
    <location>
        <begin position="268"/>
        <end position="323"/>
    </location>
</feature>
<proteinExistence type="predicted"/>
<dbReference type="InterPro" id="IPR011598">
    <property type="entry name" value="bHLH_dom"/>
</dbReference>
<name>A0AAV6K1W4_9ERIC</name>
<dbReference type="SMART" id="SM00353">
    <property type="entry name" value="HLH"/>
    <property type="match status" value="1"/>
</dbReference>
<evidence type="ECO:0000256" key="1">
    <source>
        <dbReference type="ARBA" id="ARBA00004123"/>
    </source>
</evidence>
<dbReference type="FunFam" id="4.10.280.10:FF:000032">
    <property type="entry name" value="Transcription factor bHLH123 family"/>
    <property type="match status" value="1"/>
</dbReference>
<reference evidence="9 10" key="1">
    <citation type="submission" date="2020-08" db="EMBL/GenBank/DDBJ databases">
        <title>Plant Genome Project.</title>
        <authorList>
            <person name="Zhang R.-G."/>
        </authorList>
    </citation>
    <scope>NUCLEOTIDE SEQUENCE [LARGE SCALE GENOMIC DNA]</scope>
    <source>
        <strain evidence="9">WSP0</strain>
        <tissue evidence="9">Leaf</tissue>
    </source>
</reference>
<keyword evidence="5" id="KW-0804">Transcription</keyword>
<comment type="subunit">
    <text evidence="2">Homodimer.</text>
</comment>
<dbReference type="InterPro" id="IPR045843">
    <property type="entry name" value="IND-like"/>
</dbReference>
<dbReference type="GO" id="GO:0000981">
    <property type="term" value="F:DNA-binding transcription factor activity, RNA polymerase II-specific"/>
    <property type="evidence" value="ECO:0007669"/>
    <property type="project" value="TreeGrafter"/>
</dbReference>
<evidence type="ECO:0000259" key="8">
    <source>
        <dbReference type="PROSITE" id="PS50888"/>
    </source>
</evidence>
<dbReference type="Gene3D" id="4.10.280.10">
    <property type="entry name" value="Helix-loop-helix DNA-binding domain"/>
    <property type="match status" value="1"/>
</dbReference>
<dbReference type="PROSITE" id="PS50888">
    <property type="entry name" value="BHLH"/>
    <property type="match status" value="1"/>
</dbReference>
<feature type="compositionally biased region" description="Basic and acidic residues" evidence="7">
    <location>
        <begin position="1"/>
        <end position="12"/>
    </location>
</feature>
<keyword evidence="4" id="KW-0238">DNA-binding</keyword>
<feature type="region of interest" description="Disordered" evidence="7">
    <location>
        <begin position="377"/>
        <end position="400"/>
    </location>
</feature>
<keyword evidence="6" id="KW-0539">Nucleus</keyword>
<feature type="compositionally biased region" description="Polar residues" evidence="7">
    <location>
        <begin position="239"/>
        <end position="249"/>
    </location>
</feature>
<dbReference type="GO" id="GO:0046983">
    <property type="term" value="F:protein dimerization activity"/>
    <property type="evidence" value="ECO:0007669"/>
    <property type="project" value="InterPro"/>
</dbReference>
<feature type="compositionally biased region" description="Basic and acidic residues" evidence="7">
    <location>
        <begin position="29"/>
        <end position="40"/>
    </location>
</feature>
<dbReference type="PANTHER" id="PTHR16223:SF46">
    <property type="entry name" value="TRANSCRIPTION FACTOR BHLH123"/>
    <property type="match status" value="1"/>
</dbReference>
<feature type="compositionally biased region" description="Basic residues" evidence="7">
    <location>
        <begin position="13"/>
        <end position="28"/>
    </location>
</feature>
<dbReference type="GO" id="GO:0000978">
    <property type="term" value="F:RNA polymerase II cis-regulatory region sequence-specific DNA binding"/>
    <property type="evidence" value="ECO:0007669"/>
    <property type="project" value="TreeGrafter"/>
</dbReference>
<evidence type="ECO:0000313" key="10">
    <source>
        <dbReference type="Proteomes" id="UP000823749"/>
    </source>
</evidence>
<dbReference type="GO" id="GO:0005634">
    <property type="term" value="C:nucleus"/>
    <property type="evidence" value="ECO:0007669"/>
    <property type="project" value="UniProtKB-SubCell"/>
</dbReference>
<comment type="subcellular location">
    <subcellularLocation>
        <location evidence="1">Nucleus</location>
    </subcellularLocation>
</comment>
<dbReference type="PANTHER" id="PTHR16223">
    <property type="entry name" value="TRANSCRIPTION FACTOR BHLH83-RELATED"/>
    <property type="match status" value="1"/>
</dbReference>
<evidence type="ECO:0000256" key="4">
    <source>
        <dbReference type="ARBA" id="ARBA00023125"/>
    </source>
</evidence>
<evidence type="ECO:0000256" key="5">
    <source>
        <dbReference type="ARBA" id="ARBA00023163"/>
    </source>
</evidence>
<feature type="region of interest" description="Disordered" evidence="7">
    <location>
        <begin position="227"/>
        <end position="249"/>
    </location>
</feature>
<feature type="compositionally biased region" description="Basic and acidic residues" evidence="7">
    <location>
        <begin position="387"/>
        <end position="400"/>
    </location>
</feature>
<feature type="region of interest" description="Disordered" evidence="7">
    <location>
        <begin position="1"/>
        <end position="45"/>
    </location>
</feature>
<feature type="domain" description="BHLH" evidence="8">
    <location>
        <begin position="312"/>
        <end position="361"/>
    </location>
</feature>
<protein>
    <recommendedName>
        <fullName evidence="8">BHLH domain-containing protein</fullName>
    </recommendedName>
</protein>
<evidence type="ECO:0000313" key="9">
    <source>
        <dbReference type="EMBL" id="KAG5546344.1"/>
    </source>
</evidence>
<feature type="compositionally biased region" description="Low complexity" evidence="7">
    <location>
        <begin position="296"/>
        <end position="305"/>
    </location>
</feature>
<dbReference type="EMBL" id="JACTNZ010000006">
    <property type="protein sequence ID" value="KAG5546344.1"/>
    <property type="molecule type" value="Genomic_DNA"/>
</dbReference>
<dbReference type="AlphaFoldDB" id="A0AAV6K1W4"/>
<evidence type="ECO:0000256" key="6">
    <source>
        <dbReference type="ARBA" id="ARBA00023242"/>
    </source>
</evidence>
<feature type="compositionally biased region" description="Polar residues" evidence="7">
    <location>
        <begin position="377"/>
        <end position="386"/>
    </location>
</feature>
<evidence type="ECO:0000256" key="2">
    <source>
        <dbReference type="ARBA" id="ARBA00011738"/>
    </source>
</evidence>
<dbReference type="CDD" id="cd11393">
    <property type="entry name" value="bHLH_AtbHLH_like"/>
    <property type="match status" value="1"/>
</dbReference>
<gene>
    <name evidence="9" type="ORF">RHGRI_018503</name>
</gene>
<accession>A0AAV6K1W4</accession>